<evidence type="ECO:0000256" key="1">
    <source>
        <dbReference type="ARBA" id="ARBA00022527"/>
    </source>
</evidence>
<dbReference type="GO" id="GO:0005634">
    <property type="term" value="C:nucleus"/>
    <property type="evidence" value="ECO:0007669"/>
    <property type="project" value="TreeGrafter"/>
</dbReference>
<dbReference type="Proteomes" id="UP000541444">
    <property type="component" value="Unassembled WGS sequence"/>
</dbReference>
<keyword evidence="3" id="KW-0547">Nucleotide-binding</keyword>
<accession>A0A7J7M9P6</accession>
<dbReference type="GO" id="GO:0007059">
    <property type="term" value="P:chromosome segregation"/>
    <property type="evidence" value="ECO:0007669"/>
    <property type="project" value="TreeGrafter"/>
</dbReference>
<dbReference type="GO" id="GO:0034501">
    <property type="term" value="P:protein localization to kinetochore"/>
    <property type="evidence" value="ECO:0007669"/>
    <property type="project" value="TreeGrafter"/>
</dbReference>
<dbReference type="GO" id="GO:0004712">
    <property type="term" value="F:protein serine/threonine/tyrosine kinase activity"/>
    <property type="evidence" value="ECO:0007669"/>
    <property type="project" value="TreeGrafter"/>
</dbReference>
<comment type="caution">
    <text evidence="6">The sequence shown here is derived from an EMBL/GenBank/DDBJ whole genome shotgun (WGS) entry which is preliminary data.</text>
</comment>
<evidence type="ECO:0000256" key="2">
    <source>
        <dbReference type="ARBA" id="ARBA00022679"/>
    </source>
</evidence>
<dbReference type="OrthoDB" id="20524at2759"/>
<dbReference type="GO" id="GO:0000776">
    <property type="term" value="C:kinetochore"/>
    <property type="evidence" value="ECO:0007669"/>
    <property type="project" value="TreeGrafter"/>
</dbReference>
<evidence type="ECO:0000313" key="6">
    <source>
        <dbReference type="EMBL" id="KAF6151500.1"/>
    </source>
</evidence>
<dbReference type="PANTHER" id="PTHR22974">
    <property type="entry name" value="MIXED LINEAGE PROTEIN KINASE"/>
    <property type="match status" value="1"/>
</dbReference>
<dbReference type="GO" id="GO:0005524">
    <property type="term" value="F:ATP binding"/>
    <property type="evidence" value="ECO:0007669"/>
    <property type="project" value="UniProtKB-KW"/>
</dbReference>
<keyword evidence="5" id="KW-0067">ATP-binding</keyword>
<keyword evidence="7" id="KW-1185">Reference proteome</keyword>
<evidence type="ECO:0000256" key="4">
    <source>
        <dbReference type="ARBA" id="ARBA00022777"/>
    </source>
</evidence>
<gene>
    <name evidence="6" type="ORF">GIB67_016312</name>
</gene>
<sequence length="100" mass="11745">MIKLKGCDFSTGLGFYQVIEYLNKLKGKNNIIQLTYYEVTDKTFLTGVTKGSMTIKDGRIRDDEFIFMVLEYGEIDLAHMLPLKWKEMDTFNLDMDENWL</sequence>
<dbReference type="GO" id="GO:0004674">
    <property type="term" value="F:protein serine/threonine kinase activity"/>
    <property type="evidence" value="ECO:0007669"/>
    <property type="project" value="UniProtKB-KW"/>
</dbReference>
<dbReference type="PANTHER" id="PTHR22974:SF21">
    <property type="entry name" value="DUAL SPECIFICITY PROTEIN KINASE TTK"/>
    <property type="match status" value="1"/>
</dbReference>
<proteinExistence type="predicted"/>
<dbReference type="GO" id="GO:0007094">
    <property type="term" value="P:mitotic spindle assembly checkpoint signaling"/>
    <property type="evidence" value="ECO:0007669"/>
    <property type="project" value="TreeGrafter"/>
</dbReference>
<reference evidence="6 7" key="1">
    <citation type="journal article" date="2020" name="IScience">
        <title>Genome Sequencing of the Endangered Kingdonia uniflora (Circaeasteraceae, Ranunculales) Reveals Potential Mechanisms of Evolutionary Specialization.</title>
        <authorList>
            <person name="Sun Y."/>
            <person name="Deng T."/>
            <person name="Zhang A."/>
            <person name="Moore M.J."/>
            <person name="Landis J.B."/>
            <person name="Lin N."/>
            <person name="Zhang H."/>
            <person name="Zhang X."/>
            <person name="Huang J."/>
            <person name="Zhang X."/>
            <person name="Sun H."/>
            <person name="Wang H."/>
        </authorList>
    </citation>
    <scope>NUCLEOTIDE SEQUENCE [LARGE SCALE GENOMIC DNA]</scope>
    <source>
        <strain evidence="6">TB1705</strain>
        <tissue evidence="6">Leaf</tissue>
    </source>
</reference>
<evidence type="ECO:0000313" key="7">
    <source>
        <dbReference type="Proteomes" id="UP000541444"/>
    </source>
</evidence>
<evidence type="ECO:0000256" key="3">
    <source>
        <dbReference type="ARBA" id="ARBA00022741"/>
    </source>
</evidence>
<keyword evidence="1" id="KW-0723">Serine/threonine-protein kinase</keyword>
<evidence type="ECO:0000256" key="5">
    <source>
        <dbReference type="ARBA" id="ARBA00022840"/>
    </source>
</evidence>
<name>A0A7J7M9P6_9MAGN</name>
<protein>
    <submittedName>
        <fullName evidence="6">Uncharacterized protein</fullName>
    </submittedName>
</protein>
<dbReference type="EMBL" id="JACGCM010001690">
    <property type="protein sequence ID" value="KAF6151500.1"/>
    <property type="molecule type" value="Genomic_DNA"/>
</dbReference>
<dbReference type="AlphaFoldDB" id="A0A7J7M9P6"/>
<keyword evidence="2" id="KW-0808">Transferase</keyword>
<keyword evidence="4" id="KW-0418">Kinase</keyword>
<organism evidence="6 7">
    <name type="scientific">Kingdonia uniflora</name>
    <dbReference type="NCBI Taxonomy" id="39325"/>
    <lineage>
        <taxon>Eukaryota</taxon>
        <taxon>Viridiplantae</taxon>
        <taxon>Streptophyta</taxon>
        <taxon>Embryophyta</taxon>
        <taxon>Tracheophyta</taxon>
        <taxon>Spermatophyta</taxon>
        <taxon>Magnoliopsida</taxon>
        <taxon>Ranunculales</taxon>
        <taxon>Circaeasteraceae</taxon>
        <taxon>Kingdonia</taxon>
    </lineage>
</organism>
<dbReference type="GO" id="GO:0033316">
    <property type="term" value="P:meiotic spindle assembly checkpoint signaling"/>
    <property type="evidence" value="ECO:0007669"/>
    <property type="project" value="TreeGrafter"/>
</dbReference>